<dbReference type="InterPro" id="IPR032675">
    <property type="entry name" value="LRR_dom_sf"/>
</dbReference>
<dbReference type="OrthoDB" id="120976at2759"/>
<dbReference type="SMART" id="SM00368">
    <property type="entry name" value="LRR_RI"/>
    <property type="match status" value="3"/>
</dbReference>
<dbReference type="Proteomes" id="UP000217790">
    <property type="component" value="Unassembled WGS sequence"/>
</dbReference>
<reference evidence="5" key="1">
    <citation type="journal article" date="2017" name="Nat. Ecol. Evol.">
        <title>Genome expansion and lineage-specific genetic innovations in the forest pathogenic fungi Armillaria.</title>
        <authorList>
            <person name="Sipos G."/>
            <person name="Prasanna A.N."/>
            <person name="Walter M.C."/>
            <person name="O'Connor E."/>
            <person name="Balint B."/>
            <person name="Krizsan K."/>
            <person name="Kiss B."/>
            <person name="Hess J."/>
            <person name="Varga T."/>
            <person name="Slot J."/>
            <person name="Riley R."/>
            <person name="Boka B."/>
            <person name="Rigling D."/>
            <person name="Barry K."/>
            <person name="Lee J."/>
            <person name="Mihaltcheva S."/>
            <person name="LaButti K."/>
            <person name="Lipzen A."/>
            <person name="Waldron R."/>
            <person name="Moloney N.M."/>
            <person name="Sperisen C."/>
            <person name="Kredics L."/>
            <person name="Vagvoelgyi C."/>
            <person name="Patrignani A."/>
            <person name="Fitzpatrick D."/>
            <person name="Nagy I."/>
            <person name="Doyle S."/>
            <person name="Anderson J.B."/>
            <person name="Grigoriev I.V."/>
            <person name="Gueldener U."/>
            <person name="Muensterkoetter M."/>
            <person name="Nagy L.G."/>
        </authorList>
    </citation>
    <scope>NUCLEOTIDE SEQUENCE [LARGE SCALE GENOMIC DNA]</scope>
    <source>
        <strain evidence="5">Ar21-2</strain>
    </source>
</reference>
<dbReference type="SUPFAM" id="SSF52047">
    <property type="entry name" value="RNI-like"/>
    <property type="match status" value="1"/>
</dbReference>
<accession>A0A2H3D0X6</accession>
<keyword evidence="5" id="KW-1185">Reference proteome</keyword>
<dbReference type="PANTHER" id="PTHR24113:SF12">
    <property type="entry name" value="RAN GTPASE-ACTIVATING PROTEIN 1"/>
    <property type="match status" value="1"/>
</dbReference>
<keyword evidence="1" id="KW-0343">GTPase activation</keyword>
<dbReference type="GO" id="GO:0005096">
    <property type="term" value="F:GTPase activator activity"/>
    <property type="evidence" value="ECO:0007669"/>
    <property type="project" value="UniProtKB-KW"/>
</dbReference>
<organism evidence="4 5">
    <name type="scientific">Armillaria gallica</name>
    <name type="common">Bulbous honey fungus</name>
    <name type="synonym">Armillaria bulbosa</name>
    <dbReference type="NCBI Taxonomy" id="47427"/>
    <lineage>
        <taxon>Eukaryota</taxon>
        <taxon>Fungi</taxon>
        <taxon>Dikarya</taxon>
        <taxon>Basidiomycota</taxon>
        <taxon>Agaricomycotina</taxon>
        <taxon>Agaricomycetes</taxon>
        <taxon>Agaricomycetidae</taxon>
        <taxon>Agaricales</taxon>
        <taxon>Marasmiineae</taxon>
        <taxon>Physalacriaceae</taxon>
        <taxon>Armillaria</taxon>
    </lineage>
</organism>
<dbReference type="Gene3D" id="3.80.10.10">
    <property type="entry name" value="Ribonuclease Inhibitor"/>
    <property type="match status" value="1"/>
</dbReference>
<dbReference type="EMBL" id="KZ293734">
    <property type="protein sequence ID" value="PBK81166.1"/>
    <property type="molecule type" value="Genomic_DNA"/>
</dbReference>
<dbReference type="Pfam" id="PF13516">
    <property type="entry name" value="LRR_6"/>
    <property type="match status" value="1"/>
</dbReference>
<dbReference type="InterPro" id="IPR001611">
    <property type="entry name" value="Leu-rich_rpt"/>
</dbReference>
<dbReference type="GO" id="GO:0006913">
    <property type="term" value="P:nucleocytoplasmic transport"/>
    <property type="evidence" value="ECO:0007669"/>
    <property type="project" value="TreeGrafter"/>
</dbReference>
<dbReference type="PANTHER" id="PTHR24113">
    <property type="entry name" value="RAN GTPASE-ACTIVATING PROTEIN 1"/>
    <property type="match status" value="1"/>
</dbReference>
<dbReference type="InParanoid" id="A0A2H3D0X6"/>
<keyword evidence="3" id="KW-0677">Repeat</keyword>
<dbReference type="GO" id="GO:0005829">
    <property type="term" value="C:cytosol"/>
    <property type="evidence" value="ECO:0007669"/>
    <property type="project" value="TreeGrafter"/>
</dbReference>
<evidence type="ECO:0000313" key="4">
    <source>
        <dbReference type="EMBL" id="PBK81166.1"/>
    </source>
</evidence>
<dbReference type="GO" id="GO:0005634">
    <property type="term" value="C:nucleus"/>
    <property type="evidence" value="ECO:0007669"/>
    <property type="project" value="TreeGrafter"/>
</dbReference>
<protein>
    <submittedName>
        <fullName evidence="4">RNI-like protein</fullName>
    </submittedName>
</protein>
<dbReference type="GO" id="GO:0048471">
    <property type="term" value="C:perinuclear region of cytoplasm"/>
    <property type="evidence" value="ECO:0007669"/>
    <property type="project" value="TreeGrafter"/>
</dbReference>
<gene>
    <name evidence="4" type="ORF">ARMGADRAFT_1068680</name>
</gene>
<sequence>MASKGRSHRTGGSAKALLSKRGFIDRMDDGLTGVQGAQDVIAMITSRRKVAKLILGHNKLSDDGCIVLFQFLGSPAGRKYRIMEISLNSNEIGDRGLLAIAAYLNGNQHLTELFLQNNLFSGDPSVIETFANSINSSHLEMLSLATNTALSDNFVGAFFSNLRSTYLKELHVSATGITHRSAPHIISYISSPERCHLHTFKCNGNALGYSAVKRIIGAIEKSNFALSSVELYSNHMATESDDDDTSSNSSDWKESESKLRLIVSRNMYLKRMAEEEALGLLRYSRTLLLPTKSSALCMFPTELQLYILSFLAPTLSSAQHINVYTYASTLTTLPPLLPKLNGDELEMCLPDPFSLGLPECENKVWKVRGTTGGCASGKCCGALLCNIEQQRTKWLDAVGCSAYDGRSGHIDILKYQVTQGKTSLS</sequence>
<dbReference type="STRING" id="47427.A0A2H3D0X6"/>
<name>A0A2H3D0X6_ARMGA</name>
<dbReference type="AlphaFoldDB" id="A0A2H3D0X6"/>
<dbReference type="GO" id="GO:0031267">
    <property type="term" value="F:small GTPase binding"/>
    <property type="evidence" value="ECO:0007669"/>
    <property type="project" value="TreeGrafter"/>
</dbReference>
<dbReference type="OMA" id="HIESMDA"/>
<evidence type="ECO:0000256" key="3">
    <source>
        <dbReference type="ARBA" id="ARBA00022737"/>
    </source>
</evidence>
<evidence type="ECO:0000256" key="1">
    <source>
        <dbReference type="ARBA" id="ARBA00022468"/>
    </source>
</evidence>
<evidence type="ECO:0000313" key="5">
    <source>
        <dbReference type="Proteomes" id="UP000217790"/>
    </source>
</evidence>
<dbReference type="InterPro" id="IPR027038">
    <property type="entry name" value="RanGap"/>
</dbReference>
<evidence type="ECO:0000256" key="2">
    <source>
        <dbReference type="ARBA" id="ARBA00022614"/>
    </source>
</evidence>
<proteinExistence type="predicted"/>
<keyword evidence="2" id="KW-0433">Leucine-rich repeat</keyword>